<protein>
    <submittedName>
        <fullName evidence="2">Phosphohistidine phosphatase</fullName>
    </submittedName>
</protein>
<dbReference type="Proteomes" id="UP000321685">
    <property type="component" value="Unassembled WGS sequence"/>
</dbReference>
<dbReference type="SUPFAM" id="SSF53254">
    <property type="entry name" value="Phosphoglycerate mutase-like"/>
    <property type="match status" value="1"/>
</dbReference>
<comment type="caution">
    <text evidence="2">The sequence shown here is derived from an EMBL/GenBank/DDBJ whole genome shotgun (WGS) entry which is preliminary data.</text>
</comment>
<dbReference type="PANTHER" id="PTHR47623:SF1">
    <property type="entry name" value="OS09G0287300 PROTEIN"/>
    <property type="match status" value="1"/>
</dbReference>
<dbReference type="InterPro" id="IPR013078">
    <property type="entry name" value="His_Pase_superF_clade-1"/>
</dbReference>
<proteinExistence type="predicted"/>
<reference evidence="2 3" key="1">
    <citation type="submission" date="2019-07" db="EMBL/GenBank/DDBJ databases">
        <title>Whole genome shotgun sequence of Pseudonocardia sulfidoxydans NBRC 16205.</title>
        <authorList>
            <person name="Hosoyama A."/>
            <person name="Uohara A."/>
            <person name="Ohji S."/>
            <person name="Ichikawa N."/>
        </authorList>
    </citation>
    <scope>NUCLEOTIDE SEQUENCE [LARGE SCALE GENOMIC DNA]</scope>
    <source>
        <strain evidence="2 3">NBRC 16205</strain>
    </source>
</reference>
<sequence>MSDRRLVVLRHSKSDWSTDAPDHSRPLNVRGRRDGPEAGRWLRMNVGTPDAVVCSSATRTRQTWELASAALREPPEPEFSDDVYDASAVQLLEVVSGLPDSAACVLLIGHNPGLEDLTTLLAGEFLPMTTSAVAVLTWPGSWSDVGMHPATLEAHAVPRG</sequence>
<accession>A0A511DL86</accession>
<evidence type="ECO:0000313" key="3">
    <source>
        <dbReference type="Proteomes" id="UP000321685"/>
    </source>
</evidence>
<dbReference type="Gene3D" id="3.40.50.1240">
    <property type="entry name" value="Phosphoglycerate mutase-like"/>
    <property type="match status" value="1"/>
</dbReference>
<dbReference type="Pfam" id="PF00300">
    <property type="entry name" value="His_Phos_1"/>
    <property type="match status" value="1"/>
</dbReference>
<feature type="region of interest" description="Disordered" evidence="1">
    <location>
        <begin position="1"/>
        <end position="34"/>
    </location>
</feature>
<organism evidence="2 3">
    <name type="scientific">Pseudonocardia sulfidoxydans NBRC 16205</name>
    <dbReference type="NCBI Taxonomy" id="1223511"/>
    <lineage>
        <taxon>Bacteria</taxon>
        <taxon>Bacillati</taxon>
        <taxon>Actinomycetota</taxon>
        <taxon>Actinomycetes</taxon>
        <taxon>Pseudonocardiales</taxon>
        <taxon>Pseudonocardiaceae</taxon>
        <taxon>Pseudonocardia</taxon>
    </lineage>
</organism>
<dbReference type="EMBL" id="BJVJ01000057">
    <property type="protein sequence ID" value="GEL25570.1"/>
    <property type="molecule type" value="Genomic_DNA"/>
</dbReference>
<gene>
    <name evidence="2" type="ORF">PSU4_45240</name>
</gene>
<keyword evidence="3" id="KW-1185">Reference proteome</keyword>
<dbReference type="InterPro" id="IPR029033">
    <property type="entry name" value="His_PPase_superfam"/>
</dbReference>
<evidence type="ECO:0000313" key="2">
    <source>
        <dbReference type="EMBL" id="GEL25570.1"/>
    </source>
</evidence>
<dbReference type="AlphaFoldDB" id="A0A511DL86"/>
<dbReference type="RefSeq" id="WP_147112014.1">
    <property type="nucleotide sequence ID" value="NZ_BJVJ01000057.1"/>
</dbReference>
<name>A0A511DL86_9PSEU</name>
<evidence type="ECO:0000256" key="1">
    <source>
        <dbReference type="SAM" id="MobiDB-lite"/>
    </source>
</evidence>
<dbReference type="OrthoDB" id="9810154at2"/>
<dbReference type="PANTHER" id="PTHR47623">
    <property type="entry name" value="OS09G0287300 PROTEIN"/>
    <property type="match status" value="1"/>
</dbReference>
<dbReference type="CDD" id="cd07067">
    <property type="entry name" value="HP_PGM_like"/>
    <property type="match status" value="1"/>
</dbReference>